<comment type="similarity">
    <text evidence="1">Belongs to the transferase hexapeptide repeat family.</text>
</comment>
<dbReference type="EMBL" id="FRAS01000016">
    <property type="protein sequence ID" value="SHL53970.1"/>
    <property type="molecule type" value="Genomic_DNA"/>
</dbReference>
<reference evidence="3" key="1">
    <citation type="submission" date="2016-11" db="EMBL/GenBank/DDBJ databases">
        <authorList>
            <person name="Varghese N."/>
            <person name="Submissions S."/>
        </authorList>
    </citation>
    <scope>NUCLEOTIDE SEQUENCE [LARGE SCALE GENOMIC DNA]</scope>
    <source>
        <strain evidence="3">DSM 18569</strain>
    </source>
</reference>
<dbReference type="Gene3D" id="2.160.10.10">
    <property type="entry name" value="Hexapeptide repeat proteins"/>
    <property type="match status" value="1"/>
</dbReference>
<dbReference type="InterPro" id="IPR001451">
    <property type="entry name" value="Hexapep"/>
</dbReference>
<protein>
    <submittedName>
        <fullName evidence="2">Hexapeptide repeat of succinyl-transferase</fullName>
    </submittedName>
</protein>
<dbReference type="Pfam" id="PF00132">
    <property type="entry name" value="Hexapep"/>
    <property type="match status" value="2"/>
</dbReference>
<dbReference type="PANTHER" id="PTHR43300">
    <property type="entry name" value="ACETYLTRANSFERASE"/>
    <property type="match status" value="1"/>
</dbReference>
<dbReference type="Pfam" id="PF14602">
    <property type="entry name" value="Hexapep_2"/>
    <property type="match status" value="1"/>
</dbReference>
<keyword evidence="3" id="KW-1185">Reference proteome</keyword>
<dbReference type="GO" id="GO:0016740">
    <property type="term" value="F:transferase activity"/>
    <property type="evidence" value="ECO:0007669"/>
    <property type="project" value="UniProtKB-KW"/>
</dbReference>
<name>A0A1M7BG53_9BACT</name>
<dbReference type="OrthoDB" id="9801697at2"/>
<dbReference type="RefSeq" id="WP_073286484.1">
    <property type="nucleotide sequence ID" value="NZ_FRAS01000016.1"/>
</dbReference>
<sequence length="186" mass="20122">MPSIHSSALVETKTIGSGTTIWAFVHILPDVTVGSNCNICDFCFIESGVSIGNNVTLKSGIYLWKGVVIEDNVFLGPNVVFTNDLRPRSKQYDTELASTLIGYGASLGANSTILAGVKIGRFAMTGIGSVVTRSVPAYALVYGNPARQHGWVDERGEKMIPVEPKLWRSRNGDLYTETVDGLQLQL</sequence>
<dbReference type="AlphaFoldDB" id="A0A1M7BG53"/>
<dbReference type="STRING" id="1121959.SAMN02746009_02904"/>
<evidence type="ECO:0000256" key="1">
    <source>
        <dbReference type="ARBA" id="ARBA00007274"/>
    </source>
</evidence>
<organism evidence="2 3">
    <name type="scientific">Hymenobacter psychrotolerans DSM 18569</name>
    <dbReference type="NCBI Taxonomy" id="1121959"/>
    <lineage>
        <taxon>Bacteria</taxon>
        <taxon>Pseudomonadati</taxon>
        <taxon>Bacteroidota</taxon>
        <taxon>Cytophagia</taxon>
        <taxon>Cytophagales</taxon>
        <taxon>Hymenobacteraceae</taxon>
        <taxon>Hymenobacter</taxon>
    </lineage>
</organism>
<keyword evidence="2" id="KW-0808">Transferase</keyword>
<dbReference type="Proteomes" id="UP000183947">
    <property type="component" value="Unassembled WGS sequence"/>
</dbReference>
<gene>
    <name evidence="2" type="ORF">SAMN02746009_02904</name>
</gene>
<accession>A0A1M7BG53</accession>
<dbReference type="InterPro" id="IPR011004">
    <property type="entry name" value="Trimer_LpxA-like_sf"/>
</dbReference>
<proteinExistence type="inferred from homology"/>
<evidence type="ECO:0000313" key="3">
    <source>
        <dbReference type="Proteomes" id="UP000183947"/>
    </source>
</evidence>
<evidence type="ECO:0000313" key="2">
    <source>
        <dbReference type="EMBL" id="SHL53970.1"/>
    </source>
</evidence>
<dbReference type="InterPro" id="IPR050179">
    <property type="entry name" value="Trans_hexapeptide_repeat"/>
</dbReference>
<dbReference type="CDD" id="cd03358">
    <property type="entry name" value="LbH_WxcM_N_like"/>
    <property type="match status" value="1"/>
</dbReference>
<dbReference type="PANTHER" id="PTHR43300:SF4">
    <property type="entry name" value="ACYL-[ACYL-CARRIER-PROTEIN]--UDP-N-ACETYLGLUCOSAMINE O-ACYLTRANSFERASE"/>
    <property type="match status" value="1"/>
</dbReference>
<dbReference type="SUPFAM" id="SSF51161">
    <property type="entry name" value="Trimeric LpxA-like enzymes"/>
    <property type="match status" value="1"/>
</dbReference>